<keyword evidence="2" id="KW-0812">Transmembrane</keyword>
<dbReference type="EMBL" id="JBHUDI010000001">
    <property type="protein sequence ID" value="MFD1562259.1"/>
    <property type="molecule type" value="Genomic_DNA"/>
</dbReference>
<keyword evidence="4" id="KW-1185">Reference proteome</keyword>
<evidence type="ECO:0000256" key="2">
    <source>
        <dbReference type="SAM" id="Phobius"/>
    </source>
</evidence>
<feature type="transmembrane region" description="Helical" evidence="2">
    <location>
        <begin position="168"/>
        <end position="186"/>
    </location>
</feature>
<feature type="transmembrane region" description="Helical" evidence="2">
    <location>
        <begin position="90"/>
        <end position="108"/>
    </location>
</feature>
<evidence type="ECO:0000313" key="4">
    <source>
        <dbReference type="Proteomes" id="UP001597076"/>
    </source>
</evidence>
<evidence type="ECO:0000256" key="1">
    <source>
        <dbReference type="SAM" id="MobiDB-lite"/>
    </source>
</evidence>
<dbReference type="Proteomes" id="UP001597076">
    <property type="component" value="Unassembled WGS sequence"/>
</dbReference>
<gene>
    <name evidence="3" type="ORF">ACFR99_01570</name>
</gene>
<dbReference type="RefSeq" id="WP_390283703.1">
    <property type="nucleotide sequence ID" value="NZ_JBHUDI010000001.1"/>
</dbReference>
<keyword evidence="2" id="KW-0472">Membrane</keyword>
<proteinExistence type="predicted"/>
<feature type="compositionally biased region" description="Basic and acidic residues" evidence="1">
    <location>
        <begin position="307"/>
        <end position="331"/>
    </location>
</feature>
<keyword evidence="2" id="KW-1133">Transmembrane helix</keyword>
<evidence type="ECO:0000313" key="3">
    <source>
        <dbReference type="EMBL" id="MFD1562259.1"/>
    </source>
</evidence>
<organism evidence="3 4">
    <name type="scientific">Haloarchaeobius amylolyticus</name>
    <dbReference type="NCBI Taxonomy" id="1198296"/>
    <lineage>
        <taxon>Archaea</taxon>
        <taxon>Methanobacteriati</taxon>
        <taxon>Methanobacteriota</taxon>
        <taxon>Stenosarchaea group</taxon>
        <taxon>Halobacteria</taxon>
        <taxon>Halobacteriales</taxon>
        <taxon>Halorubellaceae</taxon>
        <taxon>Haloarchaeobius</taxon>
    </lineage>
</organism>
<evidence type="ECO:0008006" key="5">
    <source>
        <dbReference type="Google" id="ProtNLM"/>
    </source>
</evidence>
<accession>A0ABD6BB17</accession>
<protein>
    <recommendedName>
        <fullName evidence="5">Integral membrane protein</fullName>
    </recommendedName>
</protein>
<feature type="transmembrane region" description="Helical" evidence="2">
    <location>
        <begin position="192"/>
        <end position="210"/>
    </location>
</feature>
<reference evidence="3 4" key="1">
    <citation type="journal article" date="2019" name="Int. J. Syst. Evol. Microbiol.">
        <title>The Global Catalogue of Microorganisms (GCM) 10K type strain sequencing project: providing services to taxonomists for standard genome sequencing and annotation.</title>
        <authorList>
            <consortium name="The Broad Institute Genomics Platform"/>
            <consortium name="The Broad Institute Genome Sequencing Center for Infectious Disease"/>
            <person name="Wu L."/>
            <person name="Ma J."/>
        </authorList>
    </citation>
    <scope>NUCLEOTIDE SEQUENCE [LARGE SCALE GENOMIC DNA]</scope>
    <source>
        <strain evidence="3 4">CGMCC 1.12230</strain>
    </source>
</reference>
<name>A0ABD6BB17_9EURY</name>
<feature type="region of interest" description="Disordered" evidence="1">
    <location>
        <begin position="305"/>
        <end position="331"/>
    </location>
</feature>
<feature type="transmembrane region" description="Helical" evidence="2">
    <location>
        <begin position="120"/>
        <end position="137"/>
    </location>
</feature>
<comment type="caution">
    <text evidence="3">The sequence shown here is derived from an EMBL/GenBank/DDBJ whole genome shotgun (WGS) entry which is preliminary data.</text>
</comment>
<feature type="transmembrane region" description="Helical" evidence="2">
    <location>
        <begin position="253"/>
        <end position="272"/>
    </location>
</feature>
<sequence length="331" mass="35520">MTLRKTAAITTVLAQTVLVGTVAGQEPSGNQTGASEGGGGLAEGFREALVSVLLDSVQGLTETLTAVLTRILVSYPDVTKPYVLEIHRKVFPVSTALAVAALVWIGFLSMGGRSGGVRQVVYVLSSVALGAVAPTLLQYPIELSRLTTEALAPTNPGLLAITRFSLELILVAFLEAFLLLGVVMIFAARDVFLMLGVSLAPLIGLMAATPRLRGFASKLSSIWVACLLIGPLNAVVLDLTLSLLKWNNGEVPHWIWALGGLSLMFVLPLILLQSGSMMFAPMTRVASKAARTGWRYTGGAVVNRYKSNREPEPQERDRQKDDENRFMRGDD</sequence>
<feature type="transmembrane region" description="Helical" evidence="2">
    <location>
        <begin position="222"/>
        <end position="241"/>
    </location>
</feature>
<dbReference type="AlphaFoldDB" id="A0ABD6BB17"/>